<organism evidence="2 3">
    <name type="scientific">Acidihalobacter yilgarnensis</name>
    <dbReference type="NCBI Taxonomy" id="2819280"/>
    <lineage>
        <taxon>Bacteria</taxon>
        <taxon>Pseudomonadati</taxon>
        <taxon>Pseudomonadota</taxon>
        <taxon>Gammaproteobacteria</taxon>
        <taxon>Chromatiales</taxon>
        <taxon>Ectothiorhodospiraceae</taxon>
        <taxon>Acidihalobacter</taxon>
    </lineage>
</organism>
<keyword evidence="3" id="KW-1185">Reference proteome</keyword>
<dbReference type="Proteomes" id="UP000095401">
    <property type="component" value="Chromosome"/>
</dbReference>
<reference evidence="3" key="1">
    <citation type="submission" date="2016-09" db="EMBL/GenBank/DDBJ databases">
        <title>Acidihalobacter prosperus F5.</title>
        <authorList>
            <person name="Khaleque H.N."/>
            <person name="Ramsay J.P."/>
            <person name="Kaksonen A.H."/>
            <person name="Boxall N.J."/>
            <person name="Watkin E.L.J."/>
        </authorList>
    </citation>
    <scope>NUCLEOTIDE SEQUENCE [LARGE SCALE GENOMIC DNA]</scope>
    <source>
        <strain evidence="3">F5</strain>
    </source>
</reference>
<evidence type="ECO:0000313" key="2">
    <source>
        <dbReference type="EMBL" id="AOU97341.1"/>
    </source>
</evidence>
<proteinExistence type="predicted"/>
<dbReference type="InterPro" id="IPR025979">
    <property type="entry name" value="ChrR-like_cupin_dom"/>
</dbReference>
<dbReference type="Pfam" id="PF12973">
    <property type="entry name" value="Cupin_7"/>
    <property type="match status" value="1"/>
</dbReference>
<sequence>MNANPTLRAFVDGVRVDRQASLSPGGAARRHKPLYRMGGESGSVIGVVRYAPGRCLSAHPHSADEAFFMRSGVFSDERGDYPAGSGLLKPEGVVHAPYSASGWEFAVGLRQYPGAGGARRRQSAYAMATWCAGIDVSGLSLLPCYRDLGASGVCHHTAQADFSFERGMLRA</sequence>
<dbReference type="RefSeq" id="WP_070077728.1">
    <property type="nucleotide sequence ID" value="NZ_CP017415.1"/>
</dbReference>
<dbReference type="SUPFAM" id="SSF51182">
    <property type="entry name" value="RmlC-like cupins"/>
    <property type="match status" value="1"/>
</dbReference>
<feature type="domain" description="ChrR-like cupin" evidence="1">
    <location>
        <begin position="28"/>
        <end position="99"/>
    </location>
</feature>
<name>A0A1D8ILN7_9GAMM</name>
<dbReference type="InterPro" id="IPR014710">
    <property type="entry name" value="RmlC-like_jellyroll"/>
</dbReference>
<evidence type="ECO:0000313" key="3">
    <source>
        <dbReference type="Proteomes" id="UP000095401"/>
    </source>
</evidence>
<evidence type="ECO:0000259" key="1">
    <source>
        <dbReference type="Pfam" id="PF12973"/>
    </source>
</evidence>
<protein>
    <recommendedName>
        <fullName evidence="1">ChrR-like cupin domain-containing protein</fullName>
    </recommendedName>
</protein>
<dbReference type="Gene3D" id="2.60.120.10">
    <property type="entry name" value="Jelly Rolls"/>
    <property type="match status" value="1"/>
</dbReference>
<accession>A0A1D8ILN7</accession>
<dbReference type="KEGG" id="aprs:BI364_04450"/>
<dbReference type="AlphaFoldDB" id="A0A1D8ILN7"/>
<dbReference type="EMBL" id="CP017415">
    <property type="protein sequence ID" value="AOU97341.1"/>
    <property type="molecule type" value="Genomic_DNA"/>
</dbReference>
<dbReference type="InterPro" id="IPR011051">
    <property type="entry name" value="RmlC_Cupin_sf"/>
</dbReference>
<gene>
    <name evidence="2" type="ORF">BI364_04450</name>
</gene>